<dbReference type="EMBL" id="CP000504">
    <property type="protein sequence ID" value="ABL88357.1"/>
    <property type="molecule type" value="Genomic_DNA"/>
</dbReference>
<protein>
    <submittedName>
        <fullName evidence="4">Molybdenum cofactor synthesis domain protein</fullName>
    </submittedName>
</protein>
<keyword evidence="5" id="KW-1185">Reference proteome</keyword>
<dbReference type="Pfam" id="PF00994">
    <property type="entry name" value="MoCF_biosynth"/>
    <property type="match status" value="1"/>
</dbReference>
<dbReference type="PIRSF" id="PIRSF006443">
    <property type="entry name" value="MoaB"/>
    <property type="match status" value="1"/>
</dbReference>
<dbReference type="GO" id="GO:0006777">
    <property type="term" value="P:Mo-molybdopterin cofactor biosynthetic process"/>
    <property type="evidence" value="ECO:0007669"/>
    <property type="project" value="UniProtKB-KW"/>
</dbReference>
<dbReference type="eggNOG" id="arCOG00214">
    <property type="taxonomic scope" value="Archaea"/>
</dbReference>
<dbReference type="GO" id="GO:0005829">
    <property type="term" value="C:cytosol"/>
    <property type="evidence" value="ECO:0007669"/>
    <property type="project" value="TreeGrafter"/>
</dbReference>
<dbReference type="Gene3D" id="3.40.980.10">
    <property type="entry name" value="MoaB/Mog-like domain"/>
    <property type="match status" value="1"/>
</dbReference>
<evidence type="ECO:0000259" key="3">
    <source>
        <dbReference type="SMART" id="SM00852"/>
    </source>
</evidence>
<dbReference type="GeneID" id="4616571"/>
<dbReference type="Proteomes" id="UP000002595">
    <property type="component" value="Chromosome"/>
</dbReference>
<evidence type="ECO:0000313" key="4">
    <source>
        <dbReference type="EMBL" id="ABL88357.1"/>
    </source>
</evidence>
<dbReference type="NCBIfam" id="TIGR00177">
    <property type="entry name" value="molyb_syn"/>
    <property type="match status" value="1"/>
</dbReference>
<dbReference type="PANTHER" id="PTHR43232:SF2">
    <property type="entry name" value="MOLYBDENUM COFACTOR BIOSYNTHESIS PROTEIN B"/>
    <property type="match status" value="1"/>
</dbReference>
<comment type="similarity">
    <text evidence="1">Belongs to the MoaB/Mog family.</text>
</comment>
<dbReference type="AlphaFoldDB" id="A1RTS5"/>
<dbReference type="CDD" id="cd00886">
    <property type="entry name" value="MogA_MoaB"/>
    <property type="match status" value="1"/>
</dbReference>
<dbReference type="InterPro" id="IPR036425">
    <property type="entry name" value="MoaB/Mog-like_dom_sf"/>
</dbReference>
<name>A1RTS5_PYRIL</name>
<dbReference type="STRING" id="384616.Pisl_1190"/>
<dbReference type="PANTHER" id="PTHR43232">
    <property type="entry name" value="MOLYBDENUM COFACTOR BIOSYNTHESIS PROTEIN B"/>
    <property type="match status" value="1"/>
</dbReference>
<organism evidence="4 5">
    <name type="scientific">Pyrobaculum islandicum (strain DSM 4184 / JCM 9189 / GEO3)</name>
    <dbReference type="NCBI Taxonomy" id="384616"/>
    <lineage>
        <taxon>Archaea</taxon>
        <taxon>Thermoproteota</taxon>
        <taxon>Thermoprotei</taxon>
        <taxon>Thermoproteales</taxon>
        <taxon>Thermoproteaceae</taxon>
        <taxon>Pyrobaculum</taxon>
    </lineage>
</organism>
<evidence type="ECO:0000256" key="2">
    <source>
        <dbReference type="ARBA" id="ARBA00023150"/>
    </source>
</evidence>
<dbReference type="HOGENOM" id="CLU_077358_2_3_2"/>
<accession>A1RTS5</accession>
<gene>
    <name evidence="4" type="ordered locus">Pisl_1190</name>
</gene>
<proteinExistence type="inferred from homology"/>
<dbReference type="SMART" id="SM00852">
    <property type="entry name" value="MoCF_biosynth"/>
    <property type="match status" value="1"/>
</dbReference>
<dbReference type="FunFam" id="3.40.980.10:FF:000006">
    <property type="entry name" value="Molybdenum cofactor biosynthesis protein B"/>
    <property type="match status" value="1"/>
</dbReference>
<dbReference type="InterPro" id="IPR001453">
    <property type="entry name" value="MoaB/Mog_dom"/>
</dbReference>
<dbReference type="KEGG" id="pis:Pisl_1190"/>
<evidence type="ECO:0000313" key="5">
    <source>
        <dbReference type="Proteomes" id="UP000002595"/>
    </source>
</evidence>
<dbReference type="InterPro" id="IPR008284">
    <property type="entry name" value="MoCF_biosynth_CS"/>
</dbReference>
<dbReference type="OrthoDB" id="205337at2157"/>
<feature type="domain" description="MoaB/Mog" evidence="3">
    <location>
        <begin position="17"/>
        <end position="167"/>
    </location>
</feature>
<dbReference type="InterPro" id="IPR012245">
    <property type="entry name" value="MoaB"/>
</dbReference>
<sequence length="173" mass="19192">MAHEEHRAKGQRVARFYIVTVSTSRYREKAEGRTPVDESGDLAEKMAREAGHQVVGRDLIPDDLYLIRRKTLELISREDVDIVVFTGGTGLTKTDVTIEAVRPLFEKEIEGFGDVFRYYSIQEVGTAAFLTRATGGIVGGKAIFLLPGSPNAVKVGMRIILAEVSHILYLIKQ</sequence>
<keyword evidence="2" id="KW-0501">Molybdenum cofactor biosynthesis</keyword>
<dbReference type="RefSeq" id="WP_011762932.1">
    <property type="nucleotide sequence ID" value="NC_008701.1"/>
</dbReference>
<dbReference type="SUPFAM" id="SSF53218">
    <property type="entry name" value="Molybdenum cofactor biosynthesis proteins"/>
    <property type="match status" value="1"/>
</dbReference>
<reference evidence="4" key="1">
    <citation type="submission" date="2006-12" db="EMBL/GenBank/DDBJ databases">
        <title>Complete sequence of Pyrobaculum islandicum DSM 4184.</title>
        <authorList>
            <person name="Copeland A."/>
            <person name="Lucas S."/>
            <person name="Lapidus A."/>
            <person name="Barry K."/>
            <person name="Detter J.C."/>
            <person name="Glavina del Rio T."/>
            <person name="Dalin E."/>
            <person name="Tice H."/>
            <person name="Pitluck S."/>
            <person name="Meincke L."/>
            <person name="Brettin T."/>
            <person name="Bruce D."/>
            <person name="Han C."/>
            <person name="Tapia R."/>
            <person name="Gilna P."/>
            <person name="Schmutz J."/>
            <person name="Larimer F."/>
            <person name="Land M."/>
            <person name="Hauser L."/>
            <person name="Kyrpides N."/>
            <person name="Mikhailova N."/>
            <person name="Cozen A.E."/>
            <person name="Fitz-Gibbon S.T."/>
            <person name="House C.H."/>
            <person name="Saltikov C."/>
            <person name="Lowe T."/>
            <person name="Richardson P."/>
        </authorList>
    </citation>
    <scope>NUCLEOTIDE SEQUENCE [LARGE SCALE GENOMIC DNA]</scope>
    <source>
        <strain evidence="4">DSM 4184</strain>
    </source>
</reference>
<dbReference type="PROSITE" id="PS01078">
    <property type="entry name" value="MOCF_BIOSYNTHESIS_1"/>
    <property type="match status" value="1"/>
</dbReference>
<evidence type="ECO:0000256" key="1">
    <source>
        <dbReference type="ARBA" id="ARBA00006112"/>
    </source>
</evidence>